<keyword evidence="4" id="KW-1185">Reference proteome</keyword>
<dbReference type="Proteomes" id="UP000245768">
    <property type="component" value="Unassembled WGS sequence"/>
</dbReference>
<dbReference type="PANTHER" id="PTHR47643">
    <property type="entry name" value="TPR DOMAIN PROTEIN (AFU_ORTHOLOGUE AFUA_5G12710)"/>
    <property type="match status" value="1"/>
</dbReference>
<dbReference type="RefSeq" id="XP_025377115.1">
    <property type="nucleotide sequence ID" value="XM_025523525.1"/>
</dbReference>
<accession>A0A316YKG1</accession>
<protein>
    <recommendedName>
        <fullName evidence="2">SET domain-containing protein</fullName>
    </recommendedName>
</protein>
<dbReference type="OrthoDB" id="5945798at2759"/>
<name>A0A316YKG1_9BASI</name>
<feature type="domain" description="SET" evidence="2">
    <location>
        <begin position="450"/>
        <end position="660"/>
    </location>
</feature>
<dbReference type="AlphaFoldDB" id="A0A316YKG1"/>
<dbReference type="InterPro" id="IPR053209">
    <property type="entry name" value="Gramillin-biosynth_MTr"/>
</dbReference>
<sequence length="894" mass="97216">MEDLLRSLRNLGLGAPSPSQLLELLDTDEEVQKRLAQLLSLSSVLDGEGGEEGGAGGAAMMMGQDLLEEAVNALLDNFRKTLDRQREVSKKETTTKAPTKVKLAPRTALLARQDAALKRAEQQRQEAGRGYIPRLVVDGKASYHSKRPLASLKRISCGDLNLAPRRYEGAYLLCRVMTPLLLYVGVTFIVDDPSGAAIPVSISHFTSDINQSQSSVSKLLPLGTVLAIREPFVSLDHASRAGPCTGKAAMGIRVDSPTDIVIVEEEDRLLEGVEWKEDLPLSSCPPSTSTVWLRDGFLSRQLRQGFSPPAQPPSLSAIRETIEDFIAFGRPGAAYRELCAARRLALVGNESLKDVEARILYELRAWSGAKDAFASTSAQGSSEGGPDSLRKDTDFAVPISELSPVQAAKRTERRLASESAGLTDEEVASIYFASSGHSPNPRLDTSEYIGPVQVRDIPGAGRGLVTTREVQPGELLLCCRSYGSAYPSDPESLGSPILRLNVDNGVVSTTSQVRAQTNLIHALVDRPDMLAVPVLGLTAGPSMDYSRFVTEPYPLRARMELDPKKAVNEYKSLDVDAAYVDGVLRFNAFGPAQAPASSHSHKHVEESQGELGRSTQPHPLPAILNHACLPNVSSVFFSNIVTTRALDVLPEGTEIVHQYVRGETPFPIRTAQLSKHGFECACSLCILDRADGAEASGRRARITEGESRAVFERSRLLFKSVKLAEVGSTDASLAGEVKEAHEDVVEALKNLRERIDETYSASSKTFPKERAQLKPEVFSTLDRQTRHLALFSGDIDVVLDSAGDALRCVGAQVASQDGKGQILDKLPRLHFDPSIDLVLFVATFLQNRRLKELSLRWVQAAYHAHQAMVGGGQAVFLHRWKSDSVAPALELWLS</sequence>
<feature type="region of interest" description="Disordered" evidence="1">
    <location>
        <begin position="593"/>
        <end position="615"/>
    </location>
</feature>
<dbReference type="InterPro" id="IPR001214">
    <property type="entry name" value="SET_dom"/>
</dbReference>
<dbReference type="Gene3D" id="2.170.270.10">
    <property type="entry name" value="SET domain"/>
    <property type="match status" value="1"/>
</dbReference>
<dbReference type="STRING" id="215250.A0A316YKG1"/>
<evidence type="ECO:0000313" key="4">
    <source>
        <dbReference type="Proteomes" id="UP000245768"/>
    </source>
</evidence>
<dbReference type="PANTHER" id="PTHR47643:SF2">
    <property type="entry name" value="TPR DOMAIN PROTEIN (AFU_ORTHOLOGUE AFUA_5G12710)"/>
    <property type="match status" value="1"/>
</dbReference>
<evidence type="ECO:0000313" key="3">
    <source>
        <dbReference type="EMBL" id="PWN89917.1"/>
    </source>
</evidence>
<gene>
    <name evidence="3" type="ORF">FA10DRAFT_279201</name>
</gene>
<dbReference type="SUPFAM" id="SSF82199">
    <property type="entry name" value="SET domain"/>
    <property type="match status" value="1"/>
</dbReference>
<dbReference type="EMBL" id="KZ819636">
    <property type="protein sequence ID" value="PWN89917.1"/>
    <property type="molecule type" value="Genomic_DNA"/>
</dbReference>
<dbReference type="InterPro" id="IPR046341">
    <property type="entry name" value="SET_dom_sf"/>
</dbReference>
<dbReference type="PROSITE" id="PS50280">
    <property type="entry name" value="SET"/>
    <property type="match status" value="1"/>
</dbReference>
<organism evidence="3 4">
    <name type="scientific">Acaromyces ingoldii</name>
    <dbReference type="NCBI Taxonomy" id="215250"/>
    <lineage>
        <taxon>Eukaryota</taxon>
        <taxon>Fungi</taxon>
        <taxon>Dikarya</taxon>
        <taxon>Basidiomycota</taxon>
        <taxon>Ustilaginomycotina</taxon>
        <taxon>Exobasidiomycetes</taxon>
        <taxon>Exobasidiales</taxon>
        <taxon>Cryptobasidiaceae</taxon>
        <taxon>Acaromyces</taxon>
    </lineage>
</organism>
<reference evidence="3 4" key="1">
    <citation type="journal article" date="2018" name="Mol. Biol. Evol.">
        <title>Broad Genomic Sampling Reveals a Smut Pathogenic Ancestry of the Fungal Clade Ustilaginomycotina.</title>
        <authorList>
            <person name="Kijpornyongpan T."/>
            <person name="Mondo S.J."/>
            <person name="Barry K."/>
            <person name="Sandor L."/>
            <person name="Lee J."/>
            <person name="Lipzen A."/>
            <person name="Pangilinan J."/>
            <person name="LaButti K."/>
            <person name="Hainaut M."/>
            <person name="Henrissat B."/>
            <person name="Grigoriev I.V."/>
            <person name="Spatafora J.W."/>
            <person name="Aime M.C."/>
        </authorList>
    </citation>
    <scope>NUCLEOTIDE SEQUENCE [LARGE SCALE GENOMIC DNA]</scope>
    <source>
        <strain evidence="3 4">MCA 4198</strain>
    </source>
</reference>
<proteinExistence type="predicted"/>
<dbReference type="InParanoid" id="A0A316YKG1"/>
<evidence type="ECO:0000259" key="2">
    <source>
        <dbReference type="PROSITE" id="PS50280"/>
    </source>
</evidence>
<evidence type="ECO:0000256" key="1">
    <source>
        <dbReference type="SAM" id="MobiDB-lite"/>
    </source>
</evidence>
<dbReference type="GeneID" id="37045441"/>